<organism evidence="1 2">
    <name type="scientific">Enhydrobacter aerosaccus</name>
    <dbReference type="NCBI Taxonomy" id="225324"/>
    <lineage>
        <taxon>Bacteria</taxon>
        <taxon>Pseudomonadati</taxon>
        <taxon>Pseudomonadota</taxon>
        <taxon>Alphaproteobacteria</taxon>
        <taxon>Hyphomicrobiales</taxon>
        <taxon>Enhydrobacter</taxon>
    </lineage>
</organism>
<dbReference type="AlphaFoldDB" id="A0A1T4KK35"/>
<sequence>MPASFAELVARSLKSEPFALVDVGCSGGIDPKWRVFEPQLRILGIDASEGECRRLASLEKGADADYVAGFAGLPEGHPLRHKTSVAPIGDLIQPRFSYMRTREIRRAWLAQAPHEERMRQNEWQTTELADEARTIVVPQLLAERGWKNVDYLKIDIDRDDFEVLLSFDGRFEEFGLMAVQLEVMFIGSDSDLQHSFHNTDRFMRRQGFELFDLEVRRYSTRALPGRYIWPTPAETEFGRPFMGEAYYALDPAAAKGCGRTLDAGKLAKLAAIFSLWNVPDVAAELLLAERSVFEPLFSVDAALDALAAQVQPFSLRRRSYADYLAQFEKDSAAFYRPEGHVPLRERLAAAWRGFVRPRR</sequence>
<dbReference type="GO" id="GO:0008168">
    <property type="term" value="F:methyltransferase activity"/>
    <property type="evidence" value="ECO:0007669"/>
    <property type="project" value="UniProtKB-KW"/>
</dbReference>
<dbReference type="GO" id="GO:0032259">
    <property type="term" value="P:methylation"/>
    <property type="evidence" value="ECO:0007669"/>
    <property type="project" value="UniProtKB-KW"/>
</dbReference>
<keyword evidence="2" id="KW-1185">Reference proteome</keyword>
<dbReference type="Proteomes" id="UP000190092">
    <property type="component" value="Unassembled WGS sequence"/>
</dbReference>
<evidence type="ECO:0000313" key="1">
    <source>
        <dbReference type="EMBL" id="SJZ42737.1"/>
    </source>
</evidence>
<dbReference type="RefSeq" id="WP_085932688.1">
    <property type="nucleotide sequence ID" value="NZ_FUWJ01000001.1"/>
</dbReference>
<reference evidence="2" key="1">
    <citation type="submission" date="2017-02" db="EMBL/GenBank/DDBJ databases">
        <authorList>
            <person name="Varghese N."/>
            <person name="Submissions S."/>
        </authorList>
    </citation>
    <scope>NUCLEOTIDE SEQUENCE [LARGE SCALE GENOMIC DNA]</scope>
    <source>
        <strain evidence="2">ATCC 27094</strain>
    </source>
</reference>
<keyword evidence="1" id="KW-0489">Methyltransferase</keyword>
<dbReference type="STRING" id="225324.SAMN02745126_01013"/>
<dbReference type="EMBL" id="FUWJ01000001">
    <property type="protein sequence ID" value="SJZ42737.1"/>
    <property type="molecule type" value="Genomic_DNA"/>
</dbReference>
<protein>
    <submittedName>
        <fullName evidence="1">Methyltransferase FkbM domain-containing protein</fullName>
    </submittedName>
</protein>
<keyword evidence="1" id="KW-0808">Transferase</keyword>
<dbReference type="OrthoDB" id="292760at2"/>
<accession>A0A1T4KK35</accession>
<proteinExistence type="predicted"/>
<name>A0A1T4KK35_9HYPH</name>
<evidence type="ECO:0000313" key="2">
    <source>
        <dbReference type="Proteomes" id="UP000190092"/>
    </source>
</evidence>
<gene>
    <name evidence="1" type="ORF">SAMN02745126_01013</name>
</gene>